<dbReference type="InterPro" id="IPR036852">
    <property type="entry name" value="Peptidase_S8/S53_dom_sf"/>
</dbReference>
<evidence type="ECO:0000313" key="9">
    <source>
        <dbReference type="Proteomes" id="UP001429984"/>
    </source>
</evidence>
<dbReference type="SUPFAM" id="SSF103515">
    <property type="entry name" value="Autotransporter"/>
    <property type="match status" value="1"/>
</dbReference>
<dbReference type="InterPro" id="IPR023827">
    <property type="entry name" value="Peptidase_S8_Asp-AS"/>
</dbReference>
<dbReference type="PROSITE" id="PS00138">
    <property type="entry name" value="SUBTILASE_SER"/>
    <property type="match status" value="1"/>
</dbReference>
<feature type="active site" description="Charge relay system" evidence="5">
    <location>
        <position position="311"/>
    </location>
</feature>
<reference evidence="8 9" key="1">
    <citation type="submission" date="2020-11" db="EMBL/GenBank/DDBJ databases">
        <title>Draft Genome Sequence and Secondary Metabolite Biosynthetic Potential of the Lysobacter niastensis Type strain DSM 18481.</title>
        <authorList>
            <person name="Turrini P."/>
            <person name="Artuso I."/>
            <person name="Tescari M."/>
            <person name="Lugli G.A."/>
            <person name="Frangipani E."/>
            <person name="Ventura M."/>
            <person name="Visca P."/>
        </authorList>
    </citation>
    <scope>NUCLEOTIDE SEQUENCE [LARGE SCALE GENOMIC DNA]</scope>
    <source>
        <strain evidence="8 9">DSM 18481</strain>
    </source>
</reference>
<evidence type="ECO:0000256" key="5">
    <source>
        <dbReference type="PROSITE-ProRule" id="PRU01240"/>
    </source>
</evidence>
<dbReference type="Pfam" id="PF00082">
    <property type="entry name" value="Peptidase_S8"/>
    <property type="match status" value="1"/>
</dbReference>
<keyword evidence="9" id="KW-1185">Reference proteome</keyword>
<feature type="region of interest" description="Disordered" evidence="6">
    <location>
        <begin position="15"/>
        <end position="43"/>
    </location>
</feature>
<dbReference type="InterPro" id="IPR036709">
    <property type="entry name" value="Autotransporte_beta_dom_sf"/>
</dbReference>
<evidence type="ECO:0000256" key="2">
    <source>
        <dbReference type="ARBA" id="ARBA00022729"/>
    </source>
</evidence>
<dbReference type="InterPro" id="IPR013425">
    <property type="entry name" value="Autotrns_rpt"/>
</dbReference>
<dbReference type="SMART" id="SM00869">
    <property type="entry name" value="Autotransporter"/>
    <property type="match status" value="1"/>
</dbReference>
<keyword evidence="4 5" id="KW-0720">Serine protease</keyword>
<protein>
    <submittedName>
        <fullName evidence="8">S8 family serine peptidase</fullName>
    </submittedName>
</protein>
<dbReference type="PANTHER" id="PTHR42884:SF14">
    <property type="entry name" value="NEUROENDOCRINE CONVERTASE 1"/>
    <property type="match status" value="1"/>
</dbReference>
<comment type="caution">
    <text evidence="8">The sequence shown here is derived from an EMBL/GenBank/DDBJ whole genome shotgun (WGS) entry which is preliminary data.</text>
</comment>
<dbReference type="NCBIfam" id="TIGR02601">
    <property type="entry name" value="autotrns_rpt"/>
    <property type="match status" value="1"/>
</dbReference>
<organism evidence="8 9">
    <name type="scientific">Lysobacter niastensis</name>
    <dbReference type="NCBI Taxonomy" id="380629"/>
    <lineage>
        <taxon>Bacteria</taxon>
        <taxon>Pseudomonadati</taxon>
        <taxon>Pseudomonadota</taxon>
        <taxon>Gammaproteobacteria</taxon>
        <taxon>Lysobacterales</taxon>
        <taxon>Lysobacteraceae</taxon>
        <taxon>Lysobacter</taxon>
    </lineage>
</organism>
<name>A0ABS0B4M0_9GAMM</name>
<keyword evidence="2" id="KW-0732">Signal</keyword>
<dbReference type="Pfam" id="PF03797">
    <property type="entry name" value="Autotransporter"/>
    <property type="match status" value="1"/>
</dbReference>
<dbReference type="PANTHER" id="PTHR42884">
    <property type="entry name" value="PROPROTEIN CONVERTASE SUBTILISIN/KEXIN-RELATED"/>
    <property type="match status" value="1"/>
</dbReference>
<feature type="domain" description="Autotransporter" evidence="7">
    <location>
        <begin position="660"/>
        <end position="932"/>
    </location>
</feature>
<dbReference type="Gene3D" id="2.40.128.130">
    <property type="entry name" value="Autotransporter beta-domain"/>
    <property type="match status" value="1"/>
</dbReference>
<dbReference type="PROSITE" id="PS51208">
    <property type="entry name" value="AUTOTRANSPORTER"/>
    <property type="match status" value="1"/>
</dbReference>
<evidence type="ECO:0000256" key="1">
    <source>
        <dbReference type="ARBA" id="ARBA00022670"/>
    </source>
</evidence>
<dbReference type="Gene3D" id="3.40.50.200">
    <property type="entry name" value="Peptidase S8/S53 domain"/>
    <property type="match status" value="1"/>
</dbReference>
<feature type="active site" description="Charge relay system" evidence="5">
    <location>
        <position position="116"/>
    </location>
</feature>
<keyword evidence="3 5" id="KW-0378">Hydrolase</keyword>
<feature type="active site" description="Charge relay system" evidence="5">
    <location>
        <position position="80"/>
    </location>
</feature>
<dbReference type="PROSITE" id="PS00136">
    <property type="entry name" value="SUBTILASE_ASP"/>
    <property type="match status" value="1"/>
</dbReference>
<comment type="similarity">
    <text evidence="5">Belongs to the peptidase S8 family.</text>
</comment>
<feature type="compositionally biased region" description="Pro residues" evidence="6">
    <location>
        <begin position="24"/>
        <end position="43"/>
    </location>
</feature>
<dbReference type="PRINTS" id="PR00723">
    <property type="entry name" value="SUBTILISIN"/>
</dbReference>
<dbReference type="InterPro" id="IPR023828">
    <property type="entry name" value="Peptidase_S8_Ser-AS"/>
</dbReference>
<dbReference type="InterPro" id="IPR015500">
    <property type="entry name" value="Peptidase_S8_subtilisin-rel"/>
</dbReference>
<accession>A0ABS0B4M0</accession>
<evidence type="ECO:0000256" key="6">
    <source>
        <dbReference type="SAM" id="MobiDB-lite"/>
    </source>
</evidence>
<dbReference type="Proteomes" id="UP001429984">
    <property type="component" value="Unassembled WGS sequence"/>
</dbReference>
<gene>
    <name evidence="8" type="ORF">IU514_05335</name>
</gene>
<proteinExistence type="inferred from homology"/>
<dbReference type="InterPro" id="IPR005546">
    <property type="entry name" value="Autotransporte_beta"/>
</dbReference>
<sequence length="932" mass="96592">MLLGTAVVMAGCGGGGGGGGNVRPSPPPATTTPPPAPPTPPPPVVFAPNPQYSTHLTLTNASSAHQAGLSGAGVRIGVVDSGVMRNHPALAPRVVANLTYISASQNNLAVDDVVGHGTAVSQIMAGTPFGAWPGGIAPGAQIVSARIIADKEPTDDGSGQGNEVDGALGLKSIHQDLINRGARIMNNSWGGLYWTNSAATAPIADEYRPFIQSNGGLVVFAAGNESRANPSSMAALPSQPGPNGTLPAADLERGWLSVVALDGTNPNVLASYSNACGVAMRYCLAAPGTVVVTGTNDTPSNPTYWRWSGTSLAAPLVSGAAALVWQAFPYFNNDLVRQTLLGTATDLGAPGVDASFGYGSLDVGKAVRGPARFDWGDVTVNFDGGTSTWANNIFGDGGLTKQGTGTLVINGSAQYAGSTRVQGGTLRIGTTITSPVTIGPAGTLAIGSGGRSSGASAASVINQGTLLLDSGSSYVTGDYQQTASARMALMVGAHFRAGGTASLAGNLHVLGLLPGYVNASREVFLDAGSVTGQFNSLTSQSNVLLTATLGYSATEAWLDITRLEVTAAAQSMSLSAMAASGAERVEDAFDRIDDADGQAEPIDGDFRTGAGAIQGVPTAQAAERTLSSLSGELHGADSAFAMMAIESNRRALEARADALLATPATGAWADGLKSQRAVSSFDVDADGWMLGQDVRYNDRLALGVAVSETEGYAWHADRYDRERNRQVEGQLYAAYDLGRGYLFGSMALGRMQRWTQREIVLGADDFRVGANYADRYATVGLQAGLPLTFDAGRVTPYAGVQALHLERDGFGEDGAAGFGLSTADSTMRATQALFGVRAAREWRAGSWLWSLQGRVEWQHLLSQSGTDINARFTALDVWSPILGASLDDDIGVFGVGLEARFGRGSRLGFDLDSRHEYGQTYTRAMATWSVGF</sequence>
<dbReference type="SUPFAM" id="SSF52743">
    <property type="entry name" value="Subtilisin-like"/>
    <property type="match status" value="1"/>
</dbReference>
<evidence type="ECO:0000259" key="7">
    <source>
        <dbReference type="PROSITE" id="PS51208"/>
    </source>
</evidence>
<dbReference type="InterPro" id="IPR034061">
    <property type="entry name" value="Peptidases_S8_Autotransporter"/>
</dbReference>
<dbReference type="EMBL" id="JADLZT010000003">
    <property type="protein sequence ID" value="MBF6023453.1"/>
    <property type="molecule type" value="Genomic_DNA"/>
</dbReference>
<evidence type="ECO:0000256" key="3">
    <source>
        <dbReference type="ARBA" id="ARBA00022801"/>
    </source>
</evidence>
<evidence type="ECO:0000313" key="8">
    <source>
        <dbReference type="EMBL" id="MBF6023453.1"/>
    </source>
</evidence>
<dbReference type="Pfam" id="PF12951">
    <property type="entry name" value="PATR"/>
    <property type="match status" value="1"/>
</dbReference>
<dbReference type="CDD" id="cd04848">
    <property type="entry name" value="Peptidases_S8_Autotransporter_serine_protease_like"/>
    <property type="match status" value="1"/>
</dbReference>
<dbReference type="PROSITE" id="PS51892">
    <property type="entry name" value="SUBTILASE"/>
    <property type="match status" value="1"/>
</dbReference>
<evidence type="ECO:0000256" key="4">
    <source>
        <dbReference type="ARBA" id="ARBA00022825"/>
    </source>
</evidence>
<keyword evidence="1 5" id="KW-0645">Protease</keyword>
<dbReference type="InterPro" id="IPR000209">
    <property type="entry name" value="Peptidase_S8/S53_dom"/>
</dbReference>